<protein>
    <recommendedName>
        <fullName evidence="4">DUF4190 domain-containing protein</fullName>
    </recommendedName>
</protein>
<keyword evidence="1" id="KW-0812">Transmembrane</keyword>
<evidence type="ECO:0000313" key="3">
    <source>
        <dbReference type="Proteomes" id="UP000653358"/>
    </source>
</evidence>
<keyword evidence="3" id="KW-1185">Reference proteome</keyword>
<feature type="transmembrane region" description="Helical" evidence="1">
    <location>
        <begin position="77"/>
        <end position="104"/>
    </location>
</feature>
<feature type="transmembrane region" description="Helical" evidence="1">
    <location>
        <begin position="12"/>
        <end position="30"/>
    </location>
</feature>
<name>A0ABR6WIS5_9FIRM</name>
<evidence type="ECO:0008006" key="4">
    <source>
        <dbReference type="Google" id="ProtNLM"/>
    </source>
</evidence>
<dbReference type="Proteomes" id="UP000653358">
    <property type="component" value="Unassembled WGS sequence"/>
</dbReference>
<gene>
    <name evidence="2" type="ORF">GH807_04180</name>
</gene>
<accession>A0ABR6WIS5</accession>
<dbReference type="EMBL" id="WJBB01000004">
    <property type="protein sequence ID" value="MBC3796249.1"/>
    <property type="molecule type" value="Genomic_DNA"/>
</dbReference>
<keyword evidence="1" id="KW-0472">Membrane</keyword>
<reference evidence="2 3" key="1">
    <citation type="journal article" date="2020" name="mSystems">
        <title>Defining Genomic and Predicted Metabolic Features of the Acetobacterium Genus.</title>
        <authorList>
            <person name="Ross D.E."/>
            <person name="Marshall C.W."/>
            <person name="Gulliver D."/>
            <person name="May H.D."/>
            <person name="Norman R.S."/>
        </authorList>
    </citation>
    <scope>NUCLEOTIDE SEQUENCE [LARGE SCALE GENOMIC DNA]</scope>
    <source>
        <strain evidence="2 3">DSM 9173</strain>
    </source>
</reference>
<comment type="caution">
    <text evidence="2">The sequence shown here is derived from an EMBL/GenBank/DDBJ whole genome shotgun (WGS) entry which is preliminary data.</text>
</comment>
<dbReference type="RefSeq" id="WP_148605976.1">
    <property type="nucleotide sequence ID" value="NZ_RXYB01000028.1"/>
</dbReference>
<keyword evidence="1" id="KW-1133">Transmembrane helix</keyword>
<proteinExistence type="predicted"/>
<evidence type="ECO:0000256" key="1">
    <source>
        <dbReference type="SAM" id="Phobius"/>
    </source>
</evidence>
<sequence length="107" mass="11408">MNFEFGMKGYSFGMLSLICIAANILISIISSNFINLSWLSSIVGIAGLVFAILAFINGKKELEADPSNKKAKTGKTIGLVLIILNIVAFVLILIAIIVGVTLFASML</sequence>
<evidence type="ECO:0000313" key="2">
    <source>
        <dbReference type="EMBL" id="MBC3796249.1"/>
    </source>
</evidence>
<organism evidence="2 3">
    <name type="scientific">Acetobacterium tundrae</name>
    <dbReference type="NCBI Taxonomy" id="132932"/>
    <lineage>
        <taxon>Bacteria</taxon>
        <taxon>Bacillati</taxon>
        <taxon>Bacillota</taxon>
        <taxon>Clostridia</taxon>
        <taxon>Eubacteriales</taxon>
        <taxon>Eubacteriaceae</taxon>
        <taxon>Acetobacterium</taxon>
    </lineage>
</organism>
<feature type="transmembrane region" description="Helical" evidence="1">
    <location>
        <begin position="36"/>
        <end position="56"/>
    </location>
</feature>